<dbReference type="GO" id="GO:0006935">
    <property type="term" value="P:chemotaxis"/>
    <property type="evidence" value="ECO:0007669"/>
    <property type="project" value="InterPro"/>
</dbReference>
<proteinExistence type="predicted"/>
<reference evidence="2" key="2">
    <citation type="journal article" date="2024" name="Antonie Van Leeuwenhoek">
        <title>Roseihalotalea indica gen. nov., sp. nov., a halophilic Bacteroidetes from mesopelagic Southwest Indian Ocean with higher carbohydrate metabolic potential.</title>
        <authorList>
            <person name="Chen B."/>
            <person name="Zhang M."/>
            <person name="Lin D."/>
            <person name="Ye J."/>
            <person name="Tang K."/>
        </authorList>
    </citation>
    <scope>NUCLEOTIDE SEQUENCE</scope>
    <source>
        <strain evidence="2">TK19036</strain>
    </source>
</reference>
<dbReference type="InterPro" id="IPR002545">
    <property type="entry name" value="CheW-lke_dom"/>
</dbReference>
<dbReference type="InterPro" id="IPR036061">
    <property type="entry name" value="CheW-like_dom_sf"/>
</dbReference>
<dbReference type="PROSITE" id="PS50851">
    <property type="entry name" value="CHEW"/>
    <property type="match status" value="1"/>
</dbReference>
<dbReference type="SMART" id="SM00260">
    <property type="entry name" value="CheW"/>
    <property type="match status" value="1"/>
</dbReference>
<dbReference type="Pfam" id="PF01584">
    <property type="entry name" value="CheW"/>
    <property type="match status" value="1"/>
</dbReference>
<reference evidence="2" key="1">
    <citation type="journal article" date="2023" name="Comput. Struct. Biotechnol. J.">
        <title>Discovery of a novel marine Bacteroidetes with a rich repertoire of carbohydrate-active enzymes.</title>
        <authorList>
            <person name="Chen B."/>
            <person name="Liu G."/>
            <person name="Chen Q."/>
            <person name="Wang H."/>
            <person name="Liu L."/>
            <person name="Tang K."/>
        </authorList>
    </citation>
    <scope>NUCLEOTIDE SEQUENCE</scope>
    <source>
        <strain evidence="2">TK19036</strain>
    </source>
</reference>
<evidence type="ECO:0000259" key="1">
    <source>
        <dbReference type="PROSITE" id="PS50851"/>
    </source>
</evidence>
<dbReference type="EMBL" id="CP120682">
    <property type="protein sequence ID" value="WKN39251.1"/>
    <property type="molecule type" value="Genomic_DNA"/>
</dbReference>
<dbReference type="SUPFAM" id="SSF50341">
    <property type="entry name" value="CheW-like"/>
    <property type="match status" value="1"/>
</dbReference>
<dbReference type="PANTHER" id="PTHR22617:SF23">
    <property type="entry name" value="CHEMOTAXIS PROTEIN CHEW"/>
    <property type="match status" value="1"/>
</dbReference>
<sequence>METTEIAAAHSPAEAPDTNSRYHQLIVFKLGEEEYGIYIDQIKEVVFTPHITRMPQTPSYLKGVANIRGNILAIVDLEKKFGLQTTVSEIDEGASNYTLVAESKDFTIGILVKEVPNTLTVSSNDIDETVNVVQGTQEEHNYIKGIAKVNDRLIILIDVFTIMQEKEMNRVLAKESASNYVAG</sequence>
<dbReference type="PANTHER" id="PTHR22617">
    <property type="entry name" value="CHEMOTAXIS SENSOR HISTIDINE KINASE-RELATED"/>
    <property type="match status" value="1"/>
</dbReference>
<dbReference type="GO" id="GO:0007165">
    <property type="term" value="P:signal transduction"/>
    <property type="evidence" value="ECO:0007669"/>
    <property type="project" value="InterPro"/>
</dbReference>
<name>A0AA49JG16_9BACT</name>
<dbReference type="Gene3D" id="2.30.30.40">
    <property type="entry name" value="SH3 Domains"/>
    <property type="match status" value="1"/>
</dbReference>
<dbReference type="InterPro" id="IPR039315">
    <property type="entry name" value="CheW"/>
</dbReference>
<dbReference type="AlphaFoldDB" id="A0AA49JG16"/>
<dbReference type="GO" id="GO:0005829">
    <property type="term" value="C:cytosol"/>
    <property type="evidence" value="ECO:0007669"/>
    <property type="project" value="TreeGrafter"/>
</dbReference>
<organism evidence="2">
    <name type="scientific">Roseihalotalea indica</name>
    <dbReference type="NCBI Taxonomy" id="2867963"/>
    <lineage>
        <taxon>Bacteria</taxon>
        <taxon>Pseudomonadati</taxon>
        <taxon>Bacteroidota</taxon>
        <taxon>Cytophagia</taxon>
        <taxon>Cytophagales</taxon>
        <taxon>Catalimonadaceae</taxon>
        <taxon>Roseihalotalea</taxon>
    </lineage>
</organism>
<gene>
    <name evidence="2" type="ORF">K4G66_11160</name>
</gene>
<dbReference type="Gene3D" id="2.40.50.180">
    <property type="entry name" value="CheA-289, Domain 4"/>
    <property type="match status" value="1"/>
</dbReference>
<protein>
    <submittedName>
        <fullName evidence="2">Chemotaxis protein CheW</fullName>
    </submittedName>
</protein>
<feature type="domain" description="CheW-like" evidence="1">
    <location>
        <begin position="22"/>
        <end position="168"/>
    </location>
</feature>
<evidence type="ECO:0000313" key="2">
    <source>
        <dbReference type="EMBL" id="WKN39251.1"/>
    </source>
</evidence>
<accession>A0AA49JG16</accession>